<feature type="region of interest" description="Disordered" evidence="1">
    <location>
        <begin position="133"/>
        <end position="180"/>
    </location>
</feature>
<feature type="compositionally biased region" description="Basic and acidic residues" evidence="1">
    <location>
        <begin position="164"/>
        <end position="180"/>
    </location>
</feature>
<gene>
    <name evidence="2" type="ORF">ElyMa_002403800</name>
</gene>
<accession>A0AAV4GFQ0</accession>
<feature type="compositionally biased region" description="Polar residues" evidence="1">
    <location>
        <begin position="148"/>
        <end position="163"/>
    </location>
</feature>
<protein>
    <submittedName>
        <fullName evidence="2">Uncharacterized protein</fullName>
    </submittedName>
</protein>
<sequence>MPVKFREVHFDPKYVDNQVKNEIHRDQILTKSGPKILPLTEHVFFKDPLCPPDVAAYDREDSESDLLTPMKLGRNMRASHAQLGTRRKKGVSDLMNEKKRLLHQQKQQQAEVSREADSEQLAAVLVNDMMQHGFHITPPEHTPRGDCPTSSNLPSHAPPSSSETENKDGESRQRVLPDVEEKRLVLAIHREVKRVTGTEVMDIPS</sequence>
<reference evidence="2 3" key="1">
    <citation type="journal article" date="2021" name="Elife">
        <title>Chloroplast acquisition without the gene transfer in kleptoplastic sea slugs, Plakobranchus ocellatus.</title>
        <authorList>
            <person name="Maeda T."/>
            <person name="Takahashi S."/>
            <person name="Yoshida T."/>
            <person name="Shimamura S."/>
            <person name="Takaki Y."/>
            <person name="Nagai Y."/>
            <person name="Toyoda A."/>
            <person name="Suzuki Y."/>
            <person name="Arimoto A."/>
            <person name="Ishii H."/>
            <person name="Satoh N."/>
            <person name="Nishiyama T."/>
            <person name="Hasebe M."/>
            <person name="Maruyama T."/>
            <person name="Minagawa J."/>
            <person name="Obokata J."/>
            <person name="Shigenobu S."/>
        </authorList>
    </citation>
    <scope>NUCLEOTIDE SEQUENCE [LARGE SCALE GENOMIC DNA]</scope>
</reference>
<dbReference type="EMBL" id="BMAT01004928">
    <property type="protein sequence ID" value="GFR83875.1"/>
    <property type="molecule type" value="Genomic_DNA"/>
</dbReference>
<comment type="caution">
    <text evidence="2">The sequence shown here is derived from an EMBL/GenBank/DDBJ whole genome shotgun (WGS) entry which is preliminary data.</text>
</comment>
<proteinExistence type="predicted"/>
<evidence type="ECO:0000313" key="2">
    <source>
        <dbReference type="EMBL" id="GFR83875.1"/>
    </source>
</evidence>
<organism evidence="2 3">
    <name type="scientific">Elysia marginata</name>
    <dbReference type="NCBI Taxonomy" id="1093978"/>
    <lineage>
        <taxon>Eukaryota</taxon>
        <taxon>Metazoa</taxon>
        <taxon>Spiralia</taxon>
        <taxon>Lophotrochozoa</taxon>
        <taxon>Mollusca</taxon>
        <taxon>Gastropoda</taxon>
        <taxon>Heterobranchia</taxon>
        <taxon>Euthyneura</taxon>
        <taxon>Panpulmonata</taxon>
        <taxon>Sacoglossa</taxon>
        <taxon>Placobranchoidea</taxon>
        <taxon>Plakobranchidae</taxon>
        <taxon>Elysia</taxon>
    </lineage>
</organism>
<dbReference type="AlphaFoldDB" id="A0AAV4GFQ0"/>
<dbReference type="Proteomes" id="UP000762676">
    <property type="component" value="Unassembled WGS sequence"/>
</dbReference>
<evidence type="ECO:0000313" key="3">
    <source>
        <dbReference type="Proteomes" id="UP000762676"/>
    </source>
</evidence>
<name>A0AAV4GFQ0_9GAST</name>
<evidence type="ECO:0000256" key="1">
    <source>
        <dbReference type="SAM" id="MobiDB-lite"/>
    </source>
</evidence>
<keyword evidence="3" id="KW-1185">Reference proteome</keyword>